<dbReference type="OrthoDB" id="9867120at2"/>
<name>A0A430ASB4_9ENTE</name>
<accession>A0A430ASB4</accession>
<feature type="compositionally biased region" description="Basic and acidic residues" evidence="1">
    <location>
        <begin position="35"/>
        <end position="46"/>
    </location>
</feature>
<organism evidence="2 3">
    <name type="scientific">Vagococcus acidifermentans</name>
    <dbReference type="NCBI Taxonomy" id="564710"/>
    <lineage>
        <taxon>Bacteria</taxon>
        <taxon>Bacillati</taxon>
        <taxon>Bacillota</taxon>
        <taxon>Bacilli</taxon>
        <taxon>Lactobacillales</taxon>
        <taxon>Enterococcaceae</taxon>
        <taxon>Vagococcus</taxon>
    </lineage>
</organism>
<sequence>MENDKMNYVIRCSCRKQFTGVTFEPPTVASGSPSADDHIANSKTEPEPHEVLGTISGNYATFVCPHCQKTITKKRKRTG</sequence>
<dbReference type="RefSeq" id="WP_126814097.1">
    <property type="nucleotide sequence ID" value="NZ_NGKC01000010.1"/>
</dbReference>
<comment type="caution">
    <text evidence="2">The sequence shown here is derived from an EMBL/GenBank/DDBJ whole genome shotgun (WGS) entry which is preliminary data.</text>
</comment>
<evidence type="ECO:0000313" key="2">
    <source>
        <dbReference type="EMBL" id="RSU10948.1"/>
    </source>
</evidence>
<dbReference type="Proteomes" id="UP000286773">
    <property type="component" value="Unassembled WGS sequence"/>
</dbReference>
<reference evidence="2 3" key="1">
    <citation type="submission" date="2017-05" db="EMBL/GenBank/DDBJ databases">
        <title>Vagococcus spp. assemblies.</title>
        <authorList>
            <person name="Gulvik C.A."/>
        </authorList>
    </citation>
    <scope>NUCLEOTIDE SEQUENCE [LARGE SCALE GENOMIC DNA]</scope>
    <source>
        <strain evidence="2 3">LMG 24798</strain>
    </source>
</reference>
<feature type="region of interest" description="Disordered" evidence="1">
    <location>
        <begin position="25"/>
        <end position="46"/>
    </location>
</feature>
<proteinExistence type="predicted"/>
<evidence type="ECO:0000313" key="3">
    <source>
        <dbReference type="Proteomes" id="UP000286773"/>
    </source>
</evidence>
<gene>
    <name evidence="2" type="ORF">CBF27_09655</name>
</gene>
<protein>
    <submittedName>
        <fullName evidence="2">Uncharacterized protein</fullName>
    </submittedName>
</protein>
<dbReference type="AlphaFoldDB" id="A0A430ASB4"/>
<evidence type="ECO:0000256" key="1">
    <source>
        <dbReference type="SAM" id="MobiDB-lite"/>
    </source>
</evidence>
<dbReference type="EMBL" id="NGKC01000010">
    <property type="protein sequence ID" value="RSU10948.1"/>
    <property type="molecule type" value="Genomic_DNA"/>
</dbReference>
<keyword evidence="3" id="KW-1185">Reference proteome</keyword>